<proteinExistence type="predicted"/>
<evidence type="ECO:0000313" key="1">
    <source>
        <dbReference type="Proteomes" id="UP000887566"/>
    </source>
</evidence>
<dbReference type="PANTHER" id="PTHR47027:SF20">
    <property type="entry name" value="REVERSE TRANSCRIPTASE-LIKE PROTEIN WITH RNA-DIRECTED DNA POLYMERASE DOMAIN"/>
    <property type="match status" value="1"/>
</dbReference>
<dbReference type="Proteomes" id="UP000887566">
    <property type="component" value="Unplaced"/>
</dbReference>
<accession>A0A914XEP0</accession>
<organism evidence="1 2">
    <name type="scientific">Plectus sambesii</name>
    <dbReference type="NCBI Taxonomy" id="2011161"/>
    <lineage>
        <taxon>Eukaryota</taxon>
        <taxon>Metazoa</taxon>
        <taxon>Ecdysozoa</taxon>
        <taxon>Nematoda</taxon>
        <taxon>Chromadorea</taxon>
        <taxon>Plectida</taxon>
        <taxon>Plectina</taxon>
        <taxon>Plectoidea</taxon>
        <taxon>Plectidae</taxon>
        <taxon>Plectus</taxon>
    </lineage>
</organism>
<dbReference type="PANTHER" id="PTHR47027">
    <property type="entry name" value="REVERSE TRANSCRIPTASE DOMAIN-CONTAINING PROTEIN"/>
    <property type="match status" value="1"/>
</dbReference>
<dbReference type="WBParaSite" id="PSAMB.scaffold8175size6528.g31064.t1">
    <property type="protein sequence ID" value="PSAMB.scaffold8175size6528.g31064.t1"/>
    <property type="gene ID" value="PSAMB.scaffold8175size6528.g31064"/>
</dbReference>
<reference evidence="2" key="1">
    <citation type="submission" date="2022-11" db="UniProtKB">
        <authorList>
            <consortium name="WormBaseParasite"/>
        </authorList>
    </citation>
    <scope>IDENTIFICATION</scope>
</reference>
<sequence length="142" mass="16424">MIDHIHVVNELVQKVMEYHLPLYMAFVDYKKAFDLVENYYVWQALKRQQVPMPIISVLKKIYNEAKSTFCIGNTSIERRIDELITASSTIGLKVNVKKTKTMTNFPGTASLSFSGEPIEEVNEFVYLGQLVSFPRDHYTEIK</sequence>
<name>A0A914XEP0_9BILA</name>
<keyword evidence="1" id="KW-1185">Reference proteome</keyword>
<dbReference type="AlphaFoldDB" id="A0A914XEP0"/>
<evidence type="ECO:0000313" key="2">
    <source>
        <dbReference type="WBParaSite" id="PSAMB.scaffold8175size6528.g31064.t1"/>
    </source>
</evidence>
<protein>
    <submittedName>
        <fullName evidence="2">Reverse transcriptase domain-containing protein</fullName>
    </submittedName>
</protein>